<organism evidence="1 2">
    <name type="scientific">Bradyrhizobium jicamae</name>
    <dbReference type="NCBI Taxonomy" id="280332"/>
    <lineage>
        <taxon>Bacteria</taxon>
        <taxon>Pseudomonadati</taxon>
        <taxon>Pseudomonadota</taxon>
        <taxon>Alphaproteobacteria</taxon>
        <taxon>Hyphomicrobiales</taxon>
        <taxon>Nitrobacteraceae</taxon>
        <taxon>Bradyrhizobium</taxon>
    </lineage>
</organism>
<protein>
    <submittedName>
        <fullName evidence="1">Uncharacterized protein</fullName>
    </submittedName>
</protein>
<comment type="caution">
    <text evidence="1">The sequence shown here is derived from an EMBL/GenBank/DDBJ whole genome shotgun (WGS) entry which is preliminary data.</text>
</comment>
<dbReference type="EMBL" id="LLXZ01000009">
    <property type="protein sequence ID" value="KRR14927.1"/>
    <property type="molecule type" value="Genomic_DNA"/>
</dbReference>
<accession>A0A0R3M9Z2</accession>
<proteinExistence type="predicted"/>
<keyword evidence="2" id="KW-1185">Reference proteome</keyword>
<name>A0A0R3M9Z2_9BRAD</name>
<dbReference type="Proteomes" id="UP000050863">
    <property type="component" value="Unassembled WGS sequence"/>
</dbReference>
<reference evidence="1 2" key="1">
    <citation type="submission" date="2014-03" db="EMBL/GenBank/DDBJ databases">
        <title>Bradyrhizobium valentinum sp. nov., isolated from effective nodules of Lupinus mariae-josephae, a lupine endemic of basic-lime soils in Eastern Spain.</title>
        <authorList>
            <person name="Duran D."/>
            <person name="Rey L."/>
            <person name="Navarro A."/>
            <person name="Busquets A."/>
            <person name="Imperial J."/>
            <person name="Ruiz-Argueso T."/>
        </authorList>
    </citation>
    <scope>NUCLEOTIDE SEQUENCE [LARGE SCALE GENOMIC DNA]</scope>
    <source>
        <strain evidence="1 2">PAC68</strain>
    </source>
</reference>
<gene>
    <name evidence="1" type="ORF">CQ12_32315</name>
</gene>
<dbReference type="AlphaFoldDB" id="A0A0R3M9Z2"/>
<evidence type="ECO:0000313" key="1">
    <source>
        <dbReference type="EMBL" id="KRR14927.1"/>
    </source>
</evidence>
<sequence length="108" mass="11926">MLKTGTPIIWTVYPGPGDLESSVVTQIALYHLLEHLFEIQSIKVSAQKLRSRYGRKVRRGSSTTSIRVESPECALVELRSIVRLVTTKIEVNRYAASAPVAQEGTLAS</sequence>
<evidence type="ECO:0000313" key="2">
    <source>
        <dbReference type="Proteomes" id="UP000050863"/>
    </source>
</evidence>